<organism evidence="1 2">
    <name type="scientific">Parascaris equorum</name>
    <name type="common">Equine roundworm</name>
    <dbReference type="NCBI Taxonomy" id="6256"/>
    <lineage>
        <taxon>Eukaryota</taxon>
        <taxon>Metazoa</taxon>
        <taxon>Ecdysozoa</taxon>
        <taxon>Nematoda</taxon>
        <taxon>Chromadorea</taxon>
        <taxon>Rhabditida</taxon>
        <taxon>Spirurina</taxon>
        <taxon>Ascaridomorpha</taxon>
        <taxon>Ascaridoidea</taxon>
        <taxon>Ascarididae</taxon>
        <taxon>Parascaris</taxon>
    </lineage>
</organism>
<name>A0A914RTZ1_PAREQ</name>
<reference evidence="2" key="1">
    <citation type="submission" date="2022-11" db="UniProtKB">
        <authorList>
            <consortium name="WormBaseParasite"/>
        </authorList>
    </citation>
    <scope>IDENTIFICATION</scope>
</reference>
<dbReference type="Proteomes" id="UP000887564">
    <property type="component" value="Unplaced"/>
</dbReference>
<sequence>MGTNLSTRSLGGACTLSLAISFGATFAGNSSWFARAASANGLPYFKVN</sequence>
<dbReference type="WBParaSite" id="PEQ_0000544401-mRNA-1">
    <property type="protein sequence ID" value="PEQ_0000544401-mRNA-1"/>
    <property type="gene ID" value="PEQ_0000544401"/>
</dbReference>
<keyword evidence="1" id="KW-1185">Reference proteome</keyword>
<protein>
    <submittedName>
        <fullName evidence="2">Uncharacterized protein</fullName>
    </submittedName>
</protein>
<dbReference type="AlphaFoldDB" id="A0A914RTZ1"/>
<evidence type="ECO:0000313" key="2">
    <source>
        <dbReference type="WBParaSite" id="PEQ_0000544401-mRNA-1"/>
    </source>
</evidence>
<evidence type="ECO:0000313" key="1">
    <source>
        <dbReference type="Proteomes" id="UP000887564"/>
    </source>
</evidence>
<accession>A0A914RTZ1</accession>
<proteinExistence type="predicted"/>